<sequence>MHVSREVRDAQTPKGMGDSNKGNDDNNNDTDKGEISAVIPVVKKAKKTDSLHLKDATFVALFLGHKARSIGKGLFKMIHKIRPLRRVEPNSVTTILQAVDNGGYWKTNK</sequence>
<proteinExistence type="predicted"/>
<evidence type="ECO:0000256" key="1">
    <source>
        <dbReference type="SAM" id="MobiDB-lite"/>
    </source>
</evidence>
<comment type="caution">
    <text evidence="2">The sequence shown here is derived from an EMBL/GenBank/DDBJ whole genome shotgun (WGS) entry which is preliminary data.</text>
</comment>
<feature type="region of interest" description="Disordered" evidence="1">
    <location>
        <begin position="1"/>
        <end position="35"/>
    </location>
</feature>
<accession>A0AAD3D8V2</accession>
<gene>
    <name evidence="2" type="ORF">CTEN210_15282</name>
</gene>
<name>A0AAD3D8V2_9STRA</name>
<evidence type="ECO:0000313" key="2">
    <source>
        <dbReference type="EMBL" id="GFH58806.1"/>
    </source>
</evidence>
<keyword evidence="3" id="KW-1185">Reference proteome</keyword>
<evidence type="ECO:0000313" key="3">
    <source>
        <dbReference type="Proteomes" id="UP001054902"/>
    </source>
</evidence>
<reference evidence="2 3" key="1">
    <citation type="journal article" date="2021" name="Sci. Rep.">
        <title>The genome of the diatom Chaetoceros tenuissimus carries an ancient integrated fragment of an extant virus.</title>
        <authorList>
            <person name="Hongo Y."/>
            <person name="Kimura K."/>
            <person name="Takaki Y."/>
            <person name="Yoshida Y."/>
            <person name="Baba S."/>
            <person name="Kobayashi G."/>
            <person name="Nagasaki K."/>
            <person name="Hano T."/>
            <person name="Tomaru Y."/>
        </authorList>
    </citation>
    <scope>NUCLEOTIDE SEQUENCE [LARGE SCALE GENOMIC DNA]</scope>
    <source>
        <strain evidence="2 3">NIES-3715</strain>
    </source>
</reference>
<protein>
    <submittedName>
        <fullName evidence="2">Uncharacterized protein</fullName>
    </submittedName>
</protein>
<dbReference type="Proteomes" id="UP001054902">
    <property type="component" value="Unassembled WGS sequence"/>
</dbReference>
<organism evidence="2 3">
    <name type="scientific">Chaetoceros tenuissimus</name>
    <dbReference type="NCBI Taxonomy" id="426638"/>
    <lineage>
        <taxon>Eukaryota</taxon>
        <taxon>Sar</taxon>
        <taxon>Stramenopiles</taxon>
        <taxon>Ochrophyta</taxon>
        <taxon>Bacillariophyta</taxon>
        <taxon>Coscinodiscophyceae</taxon>
        <taxon>Chaetocerotophycidae</taxon>
        <taxon>Chaetocerotales</taxon>
        <taxon>Chaetocerotaceae</taxon>
        <taxon>Chaetoceros</taxon>
    </lineage>
</organism>
<feature type="compositionally biased region" description="Basic and acidic residues" evidence="1">
    <location>
        <begin position="21"/>
        <end position="34"/>
    </location>
</feature>
<feature type="compositionally biased region" description="Basic and acidic residues" evidence="1">
    <location>
        <begin position="1"/>
        <end position="11"/>
    </location>
</feature>
<dbReference type="EMBL" id="BLLK01000062">
    <property type="protein sequence ID" value="GFH58806.1"/>
    <property type="molecule type" value="Genomic_DNA"/>
</dbReference>
<dbReference type="AlphaFoldDB" id="A0AAD3D8V2"/>